<dbReference type="EMBL" id="VFFF01000002">
    <property type="protein sequence ID" value="TNY31671.1"/>
    <property type="molecule type" value="Genomic_DNA"/>
</dbReference>
<dbReference type="SUPFAM" id="SSF53041">
    <property type="entry name" value="Resolvase-like"/>
    <property type="match status" value="1"/>
</dbReference>
<feature type="domain" description="Resolvase/invertase-type recombinase catalytic" evidence="1">
    <location>
        <begin position="7"/>
        <end position="134"/>
    </location>
</feature>
<dbReference type="RefSeq" id="WP_140196860.1">
    <property type="nucleotide sequence ID" value="NZ_CP065915.1"/>
</dbReference>
<dbReference type="GO" id="GO:0000150">
    <property type="term" value="F:DNA strand exchange activity"/>
    <property type="evidence" value="ECO:0007669"/>
    <property type="project" value="InterPro"/>
</dbReference>
<reference evidence="2 3" key="1">
    <citation type="submission" date="2019-06" db="EMBL/GenBank/DDBJ databases">
        <title>Genome of new Rhodobacteraceae sp. SM1903.</title>
        <authorList>
            <person name="Ren X."/>
        </authorList>
    </citation>
    <scope>NUCLEOTIDE SEQUENCE [LARGE SCALE GENOMIC DNA]</scope>
    <source>
        <strain evidence="2 3">SM1903</strain>
    </source>
</reference>
<accession>A0A5C5GAH5</accession>
<dbReference type="Gene3D" id="3.40.50.1390">
    <property type="entry name" value="Resolvase, N-terminal catalytic domain"/>
    <property type="match status" value="1"/>
</dbReference>
<comment type="caution">
    <text evidence="2">The sequence shown here is derived from an EMBL/GenBank/DDBJ whole genome shotgun (WGS) entry which is preliminary data.</text>
</comment>
<keyword evidence="3" id="KW-1185">Reference proteome</keyword>
<dbReference type="InterPro" id="IPR006119">
    <property type="entry name" value="Resolv_N"/>
</dbReference>
<organism evidence="2 3">
    <name type="scientific">Pelagovum pacificum</name>
    <dbReference type="NCBI Taxonomy" id="2588711"/>
    <lineage>
        <taxon>Bacteria</taxon>
        <taxon>Pseudomonadati</taxon>
        <taxon>Pseudomonadota</taxon>
        <taxon>Alphaproteobacteria</taxon>
        <taxon>Rhodobacterales</taxon>
        <taxon>Paracoccaceae</taxon>
        <taxon>Pelagovum</taxon>
    </lineage>
</organism>
<evidence type="ECO:0000313" key="2">
    <source>
        <dbReference type="EMBL" id="TNY31671.1"/>
    </source>
</evidence>
<evidence type="ECO:0000259" key="1">
    <source>
        <dbReference type="SMART" id="SM00857"/>
    </source>
</evidence>
<gene>
    <name evidence="2" type="ORF">FHY64_16840</name>
</gene>
<dbReference type="GO" id="GO:0003677">
    <property type="term" value="F:DNA binding"/>
    <property type="evidence" value="ECO:0007669"/>
    <property type="project" value="InterPro"/>
</dbReference>
<dbReference type="OrthoDB" id="7856420at2"/>
<dbReference type="AlphaFoldDB" id="A0A5C5GAH5"/>
<dbReference type="SMART" id="SM00857">
    <property type="entry name" value="Resolvase"/>
    <property type="match status" value="1"/>
</dbReference>
<sequence>MTTGTTALLYRRSARSSDVAIGEQRGLCTDYAAARGWRILDVVVDTGVGGVAEPTGLTILRERIASGGAQAVIATDLARISRDPERVQAFARFCRQHGADLCCATQTVNLDAILAPANGAGTFIEALYDARETHS</sequence>
<dbReference type="InterPro" id="IPR036162">
    <property type="entry name" value="Resolvase-like_N_sf"/>
</dbReference>
<name>A0A5C5GAH5_9RHOB</name>
<proteinExistence type="predicted"/>
<dbReference type="Pfam" id="PF00239">
    <property type="entry name" value="Resolvase"/>
    <property type="match status" value="1"/>
</dbReference>
<dbReference type="Proteomes" id="UP000314011">
    <property type="component" value="Unassembled WGS sequence"/>
</dbReference>
<protein>
    <recommendedName>
        <fullName evidence="1">Resolvase/invertase-type recombinase catalytic domain-containing protein</fullName>
    </recommendedName>
</protein>
<evidence type="ECO:0000313" key="3">
    <source>
        <dbReference type="Proteomes" id="UP000314011"/>
    </source>
</evidence>